<name>A0ABV0PB51_9TELE</name>
<dbReference type="Proteomes" id="UP001476798">
    <property type="component" value="Unassembled WGS sequence"/>
</dbReference>
<accession>A0ABV0PB51</accession>
<feature type="region of interest" description="Disordered" evidence="1">
    <location>
        <begin position="150"/>
        <end position="171"/>
    </location>
</feature>
<reference evidence="2 3" key="1">
    <citation type="submission" date="2021-06" db="EMBL/GenBank/DDBJ databases">
        <authorList>
            <person name="Palmer J.M."/>
        </authorList>
    </citation>
    <scope>NUCLEOTIDE SEQUENCE [LARGE SCALE GENOMIC DNA]</scope>
    <source>
        <strain evidence="2 3">GA_2019</strain>
        <tissue evidence="2">Muscle</tissue>
    </source>
</reference>
<dbReference type="InterPro" id="IPR036168">
    <property type="entry name" value="AP2_Mu_C_sf"/>
</dbReference>
<sequence>GGKEYLMRAHFGLPSVEAEDKEGKPPISVKFEIPYFTTSGIQDARKKCCAGRLGDPASACFVVMSSVTTALALTSQRAVEGNNKAAGAVAFPELSRLLMHKFLRRLSHFKLGTARTETRGYVRYLKIIEKSGYQALPWVRYITQNGAPDPVGSASAGTWAGGSQDGVESRR</sequence>
<dbReference type="Gene3D" id="2.60.40.1170">
    <property type="entry name" value="Mu homology domain, subdomain B"/>
    <property type="match status" value="2"/>
</dbReference>
<comment type="caution">
    <text evidence="2">The sequence shown here is derived from an EMBL/GenBank/DDBJ whole genome shotgun (WGS) entry which is preliminary data.</text>
</comment>
<evidence type="ECO:0000313" key="3">
    <source>
        <dbReference type="Proteomes" id="UP001476798"/>
    </source>
</evidence>
<dbReference type="SUPFAM" id="SSF49447">
    <property type="entry name" value="Second domain of Mu2 adaptin subunit (ap50) of ap2 adaptor"/>
    <property type="match status" value="1"/>
</dbReference>
<evidence type="ECO:0000313" key="2">
    <source>
        <dbReference type="EMBL" id="MEQ2180675.1"/>
    </source>
</evidence>
<evidence type="ECO:0000256" key="1">
    <source>
        <dbReference type="SAM" id="MobiDB-lite"/>
    </source>
</evidence>
<proteinExistence type="predicted"/>
<organism evidence="2 3">
    <name type="scientific">Goodea atripinnis</name>
    <dbReference type="NCBI Taxonomy" id="208336"/>
    <lineage>
        <taxon>Eukaryota</taxon>
        <taxon>Metazoa</taxon>
        <taxon>Chordata</taxon>
        <taxon>Craniata</taxon>
        <taxon>Vertebrata</taxon>
        <taxon>Euteleostomi</taxon>
        <taxon>Actinopterygii</taxon>
        <taxon>Neopterygii</taxon>
        <taxon>Teleostei</taxon>
        <taxon>Neoteleostei</taxon>
        <taxon>Acanthomorphata</taxon>
        <taxon>Ovalentaria</taxon>
        <taxon>Atherinomorphae</taxon>
        <taxon>Cyprinodontiformes</taxon>
        <taxon>Goodeidae</taxon>
        <taxon>Goodea</taxon>
    </lineage>
</organism>
<keyword evidence="3" id="KW-1185">Reference proteome</keyword>
<protein>
    <submittedName>
        <fullName evidence="2">Uncharacterized protein</fullName>
    </submittedName>
</protein>
<dbReference type="EMBL" id="JAHRIO010070109">
    <property type="protein sequence ID" value="MEQ2180675.1"/>
    <property type="molecule type" value="Genomic_DNA"/>
</dbReference>
<gene>
    <name evidence="2" type="ORF">GOODEAATRI_003621</name>
</gene>
<feature type="non-terminal residue" evidence="2">
    <location>
        <position position="1"/>
    </location>
</feature>